<sequence>MSGIEVLFGVEILLTLTYFPTALPIPNLVALWACPGGVFFRIIPS</sequence>
<dbReference type="AlphaFoldDB" id="A0A1J1CD72"/>
<dbReference type="Proteomes" id="UP000183868">
    <property type="component" value="Chromosome"/>
</dbReference>
<dbReference type="KEGG" id="caby:Cabys_3765"/>
<organism evidence="1 2">
    <name type="scientific">Caldithrix abyssi DSM 13497</name>
    <dbReference type="NCBI Taxonomy" id="880073"/>
    <lineage>
        <taxon>Bacteria</taxon>
        <taxon>Pseudomonadati</taxon>
        <taxon>Calditrichota</taxon>
        <taxon>Calditrichia</taxon>
        <taxon>Calditrichales</taxon>
        <taxon>Calditrichaceae</taxon>
        <taxon>Caldithrix</taxon>
    </lineage>
</organism>
<reference evidence="1 2" key="1">
    <citation type="submission" date="2016-11" db="EMBL/GenBank/DDBJ databases">
        <title>Genomic analysis of Caldithrix abyssi and proposal of a novel bacterial phylum Caldithrichaeota.</title>
        <authorList>
            <person name="Kublanov I."/>
            <person name="Sigalova O."/>
            <person name="Gavrilov S."/>
            <person name="Lebedinsky A."/>
            <person name="Ivanova N."/>
            <person name="Daum C."/>
            <person name="Reddy T."/>
            <person name="Klenk H.P."/>
            <person name="Goker M."/>
            <person name="Reva O."/>
            <person name="Miroshnichenko M."/>
            <person name="Kyprides N."/>
            <person name="Woyke T."/>
            <person name="Gelfand M."/>
        </authorList>
    </citation>
    <scope>NUCLEOTIDE SEQUENCE [LARGE SCALE GENOMIC DNA]</scope>
    <source>
        <strain evidence="1 2">LF13</strain>
    </source>
</reference>
<name>A0A1J1CD72_CALAY</name>
<proteinExistence type="predicted"/>
<protein>
    <submittedName>
        <fullName evidence="1">Uncharacterized protein</fullName>
    </submittedName>
</protein>
<gene>
    <name evidence="1" type="ORF">Cabys_3765</name>
</gene>
<accession>A0A1J1CD72</accession>
<evidence type="ECO:0000313" key="1">
    <source>
        <dbReference type="EMBL" id="APF20510.1"/>
    </source>
</evidence>
<evidence type="ECO:0000313" key="2">
    <source>
        <dbReference type="Proteomes" id="UP000183868"/>
    </source>
</evidence>
<dbReference type="EMBL" id="CP018099">
    <property type="protein sequence ID" value="APF20510.1"/>
    <property type="molecule type" value="Genomic_DNA"/>
</dbReference>